<reference evidence="2" key="2">
    <citation type="journal article" date="2021" name="PeerJ">
        <title>Extensive microbial diversity within the chicken gut microbiome revealed by metagenomics and culture.</title>
        <authorList>
            <person name="Gilroy R."/>
            <person name="Ravi A."/>
            <person name="Getino M."/>
            <person name="Pursley I."/>
            <person name="Horton D.L."/>
            <person name="Alikhan N.F."/>
            <person name="Baker D."/>
            <person name="Gharbi K."/>
            <person name="Hall N."/>
            <person name="Watson M."/>
            <person name="Adriaenssens E.M."/>
            <person name="Foster-Nyarko E."/>
            <person name="Jarju S."/>
            <person name="Secka A."/>
            <person name="Antonio M."/>
            <person name="Oren A."/>
            <person name="Chaudhuri R.R."/>
            <person name="La Ragione R."/>
            <person name="Hildebrand F."/>
            <person name="Pallen M.J."/>
        </authorList>
    </citation>
    <scope>NUCLEOTIDE SEQUENCE</scope>
    <source>
        <strain evidence="2">14700</strain>
    </source>
</reference>
<evidence type="ECO:0000313" key="3">
    <source>
        <dbReference type="Proteomes" id="UP000810292"/>
    </source>
</evidence>
<dbReference type="Gene3D" id="3.30.1490.150">
    <property type="entry name" value="Hypothetical protein ph0010, domain 2"/>
    <property type="match status" value="1"/>
</dbReference>
<dbReference type="NCBIfam" id="TIGR04335">
    <property type="entry name" value="AmmeMemoSam_A"/>
    <property type="match status" value="1"/>
</dbReference>
<dbReference type="Gene3D" id="3.30.700.20">
    <property type="entry name" value="Hypothetical protein ph0010, domain 1"/>
    <property type="match status" value="1"/>
</dbReference>
<reference evidence="2" key="1">
    <citation type="submission" date="2020-10" db="EMBL/GenBank/DDBJ databases">
        <authorList>
            <person name="Gilroy R."/>
        </authorList>
    </citation>
    <scope>NUCLEOTIDE SEQUENCE</scope>
    <source>
        <strain evidence="2">14700</strain>
    </source>
</reference>
<dbReference type="InterPro" id="IPR027623">
    <property type="entry name" value="AmmeMemoSam_A"/>
</dbReference>
<accession>A0A9D9IBH4</accession>
<dbReference type="Proteomes" id="UP000810292">
    <property type="component" value="Unassembled WGS sequence"/>
</dbReference>
<dbReference type="PANTHER" id="PTHR13016">
    <property type="entry name" value="AMMECR1 HOMOLOG"/>
    <property type="match status" value="1"/>
</dbReference>
<sequence>MDYDRSLLLKTARKSLETYFSGEEYVIPSTQIRRGAFVTLRKHGTLRGCIGYMTGIEPLYKEVFILARDAAFNDFRFPPLERAELEELTIEVSVLTEPEKIETLDEFVLSRDGIIFSQNGRRAVFLPQVADETGWDKDTLLSELSLKAGLGRNSWKSPDAVFMTFQAEVSDESNL</sequence>
<dbReference type="AlphaFoldDB" id="A0A9D9IBH4"/>
<dbReference type="EMBL" id="JADIMF010000024">
    <property type="protein sequence ID" value="MBO8468491.1"/>
    <property type="molecule type" value="Genomic_DNA"/>
</dbReference>
<dbReference type="PROSITE" id="PS51112">
    <property type="entry name" value="AMMECR1"/>
    <property type="match status" value="1"/>
</dbReference>
<comment type="caution">
    <text evidence="2">The sequence shown here is derived from an EMBL/GenBank/DDBJ whole genome shotgun (WGS) entry which is preliminary data.</text>
</comment>
<dbReference type="InterPro" id="IPR023473">
    <property type="entry name" value="AMMECR1"/>
</dbReference>
<dbReference type="SUPFAM" id="SSF143447">
    <property type="entry name" value="AMMECR1-like"/>
    <property type="match status" value="1"/>
</dbReference>
<dbReference type="Pfam" id="PF01871">
    <property type="entry name" value="AMMECR1"/>
    <property type="match status" value="1"/>
</dbReference>
<dbReference type="PANTHER" id="PTHR13016:SF0">
    <property type="entry name" value="AMME SYNDROME CANDIDATE GENE 1 PROTEIN"/>
    <property type="match status" value="1"/>
</dbReference>
<evidence type="ECO:0000259" key="1">
    <source>
        <dbReference type="PROSITE" id="PS51112"/>
    </source>
</evidence>
<evidence type="ECO:0000313" key="2">
    <source>
        <dbReference type="EMBL" id="MBO8468491.1"/>
    </source>
</evidence>
<dbReference type="NCBIfam" id="TIGR00296">
    <property type="entry name" value="TIGR00296 family protein"/>
    <property type="match status" value="1"/>
</dbReference>
<dbReference type="InterPro" id="IPR036071">
    <property type="entry name" value="AMMECR1_dom_sf"/>
</dbReference>
<gene>
    <name evidence="2" type="primary">amrA</name>
    <name evidence="2" type="ORF">IAA72_01730</name>
</gene>
<dbReference type="InterPro" id="IPR027485">
    <property type="entry name" value="AMMECR1_N"/>
</dbReference>
<organism evidence="2 3">
    <name type="scientific">Candidatus Ornithospirochaeta stercoravium</name>
    <dbReference type="NCBI Taxonomy" id="2840897"/>
    <lineage>
        <taxon>Bacteria</taxon>
        <taxon>Pseudomonadati</taxon>
        <taxon>Spirochaetota</taxon>
        <taxon>Spirochaetia</taxon>
        <taxon>Spirochaetales</taxon>
        <taxon>Spirochaetaceae</taxon>
        <taxon>Spirochaetaceae incertae sedis</taxon>
        <taxon>Candidatus Ornithospirochaeta</taxon>
    </lineage>
</organism>
<feature type="domain" description="AMMECR1" evidence="1">
    <location>
        <begin position="1"/>
        <end position="175"/>
    </location>
</feature>
<proteinExistence type="predicted"/>
<name>A0A9D9IBH4_9SPIO</name>
<dbReference type="InterPro" id="IPR002733">
    <property type="entry name" value="AMMECR1_domain"/>
</dbReference>
<protein>
    <submittedName>
        <fullName evidence="2">AmmeMemoRadiSam system protein A</fullName>
    </submittedName>
</protein>